<reference evidence="1" key="1">
    <citation type="submission" date="2013-11" db="EMBL/GenBank/DDBJ databases">
        <title>The Genome Sequence of Phytophthora parasitica CJ02B3.</title>
        <authorList>
            <consortium name="The Broad Institute Genomics Platform"/>
            <person name="Russ C."/>
            <person name="Tyler B."/>
            <person name="Panabieres F."/>
            <person name="Shan W."/>
            <person name="Tripathy S."/>
            <person name="Grunwald N."/>
            <person name="Machado M."/>
            <person name="Johnson C.S."/>
            <person name="Arredondo F."/>
            <person name="Hong C."/>
            <person name="Coffey M."/>
            <person name="Young S.K."/>
            <person name="Zeng Q."/>
            <person name="Gargeya S."/>
            <person name="Fitzgerald M."/>
            <person name="Abouelleil A."/>
            <person name="Alvarado L."/>
            <person name="Chapman S.B."/>
            <person name="Gainer-Dewar J."/>
            <person name="Goldberg J."/>
            <person name="Griggs A."/>
            <person name="Gujja S."/>
            <person name="Hansen M."/>
            <person name="Howarth C."/>
            <person name="Imamovic A."/>
            <person name="Ireland A."/>
            <person name="Larimer J."/>
            <person name="McCowan C."/>
            <person name="Murphy C."/>
            <person name="Pearson M."/>
            <person name="Poon T.W."/>
            <person name="Priest M."/>
            <person name="Roberts A."/>
            <person name="Saif S."/>
            <person name="Shea T."/>
            <person name="Sykes S."/>
            <person name="Wortman J."/>
            <person name="Nusbaum C."/>
            <person name="Birren B."/>
        </authorList>
    </citation>
    <scope>NUCLEOTIDE SEQUENCE [LARGE SCALE GENOMIC DNA]</scope>
    <source>
        <strain evidence="1">CJ02B3</strain>
    </source>
</reference>
<organism evidence="2 3">
    <name type="scientific">Phytophthora nicotianae</name>
    <name type="common">Potato buckeye rot agent</name>
    <name type="synonym">Phytophthora parasitica</name>
    <dbReference type="NCBI Taxonomy" id="4792"/>
    <lineage>
        <taxon>Eukaryota</taxon>
        <taxon>Sar</taxon>
        <taxon>Stramenopiles</taxon>
        <taxon>Oomycota</taxon>
        <taxon>Peronosporomycetes</taxon>
        <taxon>Peronosporales</taxon>
        <taxon>Peronosporaceae</taxon>
        <taxon>Phytophthora</taxon>
    </lineage>
</organism>
<dbReference type="Proteomes" id="UP000053864">
    <property type="component" value="Unassembled WGS sequence"/>
</dbReference>
<gene>
    <name evidence="1" type="ORF">L915_03655</name>
    <name evidence="2" type="ORF">L916_03592</name>
</gene>
<protein>
    <submittedName>
        <fullName evidence="2">Uncharacterized protein</fullName>
    </submittedName>
</protein>
<evidence type="ECO:0000313" key="2">
    <source>
        <dbReference type="EMBL" id="ETL46526.1"/>
    </source>
</evidence>
<sequence length="35" mass="4115">MDYQVLAREFLRSRANELQVLQAKMDMMAEAINDL</sequence>
<dbReference type="Proteomes" id="UP000053236">
    <property type="component" value="Unassembled WGS sequence"/>
</dbReference>
<accession>W2JJB6</accession>
<evidence type="ECO:0000313" key="3">
    <source>
        <dbReference type="Proteomes" id="UP000053864"/>
    </source>
</evidence>
<dbReference type="AlphaFoldDB" id="W2JJB6"/>
<dbReference type="EMBL" id="KI671518">
    <property type="protein sequence ID" value="ETL46526.1"/>
    <property type="molecule type" value="Genomic_DNA"/>
</dbReference>
<reference evidence="2 3" key="2">
    <citation type="submission" date="2013-11" db="EMBL/GenBank/DDBJ databases">
        <title>The Genome Sequence of Phytophthora parasitica CJ05E6.</title>
        <authorList>
            <consortium name="The Broad Institute Genomics Platform"/>
            <person name="Russ C."/>
            <person name="Tyler B."/>
            <person name="Panabieres F."/>
            <person name="Shan W."/>
            <person name="Tripathy S."/>
            <person name="Grunwald N."/>
            <person name="Machado M."/>
            <person name="Johnson C.S."/>
            <person name="Arredondo F."/>
            <person name="Hong C."/>
            <person name="Coffey M."/>
            <person name="Young S.K."/>
            <person name="Zeng Q."/>
            <person name="Gargeya S."/>
            <person name="Fitzgerald M."/>
            <person name="Abouelleil A."/>
            <person name="Alvarado L."/>
            <person name="Chapman S.B."/>
            <person name="Gainer-Dewar J."/>
            <person name="Goldberg J."/>
            <person name="Griggs A."/>
            <person name="Gujja S."/>
            <person name="Hansen M."/>
            <person name="Howarth C."/>
            <person name="Imamovic A."/>
            <person name="Ireland A."/>
            <person name="Larimer J."/>
            <person name="McCowan C."/>
            <person name="Murphy C."/>
            <person name="Pearson M."/>
            <person name="Poon T.W."/>
            <person name="Priest M."/>
            <person name="Roberts A."/>
            <person name="Saif S."/>
            <person name="Shea T."/>
            <person name="Sykes S."/>
            <person name="Wortman J."/>
            <person name="Nusbaum C."/>
            <person name="Birren B."/>
        </authorList>
    </citation>
    <scope>NUCLEOTIDE SEQUENCE [LARGE SCALE GENOMIC DNA]</scope>
    <source>
        <strain evidence="2 3">CJ05E6</strain>
    </source>
</reference>
<evidence type="ECO:0000313" key="1">
    <source>
        <dbReference type="EMBL" id="ETK93100.1"/>
    </source>
</evidence>
<dbReference type="EMBL" id="KI685003">
    <property type="protein sequence ID" value="ETK93100.1"/>
    <property type="molecule type" value="Genomic_DNA"/>
</dbReference>
<proteinExistence type="predicted"/>
<name>W2JJB6_PHYNI</name>